<feature type="region of interest" description="Disordered" evidence="2">
    <location>
        <begin position="1"/>
        <end position="27"/>
    </location>
</feature>
<evidence type="ECO:0000256" key="1">
    <source>
        <dbReference type="ARBA" id="ARBA00023157"/>
    </source>
</evidence>
<evidence type="ECO:0000256" key="2">
    <source>
        <dbReference type="SAM" id="MobiDB-lite"/>
    </source>
</evidence>
<proteinExistence type="predicted"/>
<gene>
    <name evidence="4" type="ORF">QQF64_031298</name>
</gene>
<name>A0ABR3MWM4_9TELE</name>
<keyword evidence="5" id="KW-1185">Reference proteome</keyword>
<feature type="domain" description="SMB" evidence="3">
    <location>
        <begin position="33"/>
        <end position="80"/>
    </location>
</feature>
<dbReference type="PROSITE" id="PS00524">
    <property type="entry name" value="SMB_1"/>
    <property type="match status" value="1"/>
</dbReference>
<keyword evidence="1" id="KW-1015">Disulfide bond</keyword>
<dbReference type="EMBL" id="JAYMGO010000008">
    <property type="protein sequence ID" value="KAL1269009.1"/>
    <property type="molecule type" value="Genomic_DNA"/>
</dbReference>
<dbReference type="InterPro" id="IPR001212">
    <property type="entry name" value="Somatomedin_B_dom"/>
</dbReference>
<protein>
    <recommendedName>
        <fullName evidence="3">SMB domain-containing protein</fullName>
    </recommendedName>
</protein>
<comment type="caution">
    <text evidence="4">The sequence shown here is derived from an EMBL/GenBank/DDBJ whole genome shotgun (WGS) entry which is preliminary data.</text>
</comment>
<organism evidence="4 5">
    <name type="scientific">Cirrhinus molitorella</name>
    <name type="common">mud carp</name>
    <dbReference type="NCBI Taxonomy" id="172907"/>
    <lineage>
        <taxon>Eukaryota</taxon>
        <taxon>Metazoa</taxon>
        <taxon>Chordata</taxon>
        <taxon>Craniata</taxon>
        <taxon>Vertebrata</taxon>
        <taxon>Euteleostomi</taxon>
        <taxon>Actinopterygii</taxon>
        <taxon>Neopterygii</taxon>
        <taxon>Teleostei</taxon>
        <taxon>Ostariophysi</taxon>
        <taxon>Cypriniformes</taxon>
        <taxon>Cyprinidae</taxon>
        <taxon>Labeoninae</taxon>
        <taxon>Labeonini</taxon>
        <taxon>Cirrhinus</taxon>
    </lineage>
</organism>
<dbReference type="Proteomes" id="UP001558613">
    <property type="component" value="Unassembled WGS sequence"/>
</dbReference>
<evidence type="ECO:0000313" key="5">
    <source>
        <dbReference type="Proteomes" id="UP001558613"/>
    </source>
</evidence>
<reference evidence="4 5" key="1">
    <citation type="submission" date="2023-09" db="EMBL/GenBank/DDBJ databases">
        <authorList>
            <person name="Wang M."/>
        </authorList>
    </citation>
    <scope>NUCLEOTIDE SEQUENCE [LARGE SCALE GENOMIC DNA]</scope>
    <source>
        <strain evidence="4">GT-2023</strain>
        <tissue evidence="4">Liver</tissue>
    </source>
</reference>
<dbReference type="PROSITE" id="PS50958">
    <property type="entry name" value="SMB_2"/>
    <property type="match status" value="1"/>
</dbReference>
<evidence type="ECO:0000313" key="4">
    <source>
        <dbReference type="EMBL" id="KAL1269009.1"/>
    </source>
</evidence>
<sequence length="153" mass="16489">MVKEQTISVPPSGLAQIPQDGTSICSSPQSHSPARTCSHPTLCCSGTNYNCFRGCFCDEICTLRNDCCPDFNSTCTFNSTTVTPPFTSTVTPPFDSTATPSITSTAPPLKVMKVNIPLLKEEYPAVVLKISRPVCNMIYIDRLSIVHISASPP</sequence>
<evidence type="ECO:0000259" key="3">
    <source>
        <dbReference type="PROSITE" id="PS50958"/>
    </source>
</evidence>
<accession>A0ABR3MWM4</accession>